<dbReference type="Proteomes" id="UP001501009">
    <property type="component" value="Unassembled WGS sequence"/>
</dbReference>
<sequence length="121" mass="12712">MASEDQGINIGDISGSNNNVAAGSNAHAESHVHHGTGTQPDEATRQLLEAVRQLRDDLRRVNSSEQTVALGAALAETETEITRTGQAGPTRRQRLRELLADSQALVTFLSSAGAVAGLLGR</sequence>
<evidence type="ECO:0000256" key="1">
    <source>
        <dbReference type="SAM" id="MobiDB-lite"/>
    </source>
</evidence>
<organism evidence="2 3">
    <name type="scientific">Streptomyces coacervatus</name>
    <dbReference type="NCBI Taxonomy" id="647381"/>
    <lineage>
        <taxon>Bacteria</taxon>
        <taxon>Bacillati</taxon>
        <taxon>Actinomycetota</taxon>
        <taxon>Actinomycetes</taxon>
        <taxon>Kitasatosporales</taxon>
        <taxon>Streptomycetaceae</taxon>
        <taxon>Streptomyces</taxon>
    </lineage>
</organism>
<gene>
    <name evidence="2" type="ORF">GCM10022403_056220</name>
</gene>
<name>A0ABP7ICW3_9ACTN</name>
<feature type="region of interest" description="Disordered" evidence="1">
    <location>
        <begin position="1"/>
        <end position="43"/>
    </location>
</feature>
<protein>
    <submittedName>
        <fullName evidence="2">Uncharacterized protein</fullName>
    </submittedName>
</protein>
<feature type="compositionally biased region" description="Low complexity" evidence="1">
    <location>
        <begin position="7"/>
        <end position="27"/>
    </location>
</feature>
<evidence type="ECO:0000313" key="2">
    <source>
        <dbReference type="EMBL" id="GAA3815402.1"/>
    </source>
</evidence>
<reference evidence="3" key="1">
    <citation type="journal article" date="2019" name="Int. J. Syst. Evol. Microbiol.">
        <title>The Global Catalogue of Microorganisms (GCM) 10K type strain sequencing project: providing services to taxonomists for standard genome sequencing and annotation.</title>
        <authorList>
            <consortium name="The Broad Institute Genomics Platform"/>
            <consortium name="The Broad Institute Genome Sequencing Center for Infectious Disease"/>
            <person name="Wu L."/>
            <person name="Ma J."/>
        </authorList>
    </citation>
    <scope>NUCLEOTIDE SEQUENCE [LARGE SCALE GENOMIC DNA]</scope>
    <source>
        <strain evidence="3">JCM 17138</strain>
    </source>
</reference>
<proteinExistence type="predicted"/>
<dbReference type="RefSeq" id="WP_275775355.1">
    <property type="nucleotide sequence ID" value="NZ_BAABDE010000022.1"/>
</dbReference>
<accession>A0ABP7ICW3</accession>
<keyword evidence="3" id="KW-1185">Reference proteome</keyword>
<dbReference type="EMBL" id="BAABDE010000022">
    <property type="protein sequence ID" value="GAA3815402.1"/>
    <property type="molecule type" value="Genomic_DNA"/>
</dbReference>
<evidence type="ECO:0000313" key="3">
    <source>
        <dbReference type="Proteomes" id="UP001501009"/>
    </source>
</evidence>
<comment type="caution">
    <text evidence="2">The sequence shown here is derived from an EMBL/GenBank/DDBJ whole genome shotgun (WGS) entry which is preliminary data.</text>
</comment>